<evidence type="ECO:0000256" key="1">
    <source>
        <dbReference type="SAM" id="MobiDB-lite"/>
    </source>
</evidence>
<name>I0ICY2_PHYMF</name>
<gene>
    <name evidence="2" type="ordered locus">PSMK_09610</name>
</gene>
<dbReference type="KEGG" id="phm:PSMK_09610"/>
<accession>I0ICY2</accession>
<dbReference type="Gene3D" id="2.60.120.260">
    <property type="entry name" value="Galactose-binding domain-like"/>
    <property type="match status" value="1"/>
</dbReference>
<evidence type="ECO:0000313" key="2">
    <source>
        <dbReference type="EMBL" id="BAM03120.1"/>
    </source>
</evidence>
<evidence type="ECO:0000313" key="3">
    <source>
        <dbReference type="Proteomes" id="UP000007881"/>
    </source>
</evidence>
<dbReference type="eggNOG" id="COG1874">
    <property type="taxonomic scope" value="Bacteria"/>
</dbReference>
<organism evidence="2 3">
    <name type="scientific">Phycisphaera mikurensis (strain NBRC 102666 / KCTC 22515 / FYK2301M01)</name>
    <dbReference type="NCBI Taxonomy" id="1142394"/>
    <lineage>
        <taxon>Bacteria</taxon>
        <taxon>Pseudomonadati</taxon>
        <taxon>Planctomycetota</taxon>
        <taxon>Phycisphaerae</taxon>
        <taxon>Phycisphaerales</taxon>
        <taxon>Phycisphaeraceae</taxon>
        <taxon>Phycisphaera</taxon>
    </lineage>
</organism>
<dbReference type="PATRIC" id="fig|1142394.8.peg.993"/>
<keyword evidence="3" id="KW-1185">Reference proteome</keyword>
<proteinExistence type="predicted"/>
<dbReference type="Proteomes" id="UP000007881">
    <property type="component" value="Chromosome"/>
</dbReference>
<dbReference type="AlphaFoldDB" id="I0ICY2"/>
<feature type="region of interest" description="Disordered" evidence="1">
    <location>
        <begin position="103"/>
        <end position="125"/>
    </location>
</feature>
<dbReference type="EMBL" id="AP012338">
    <property type="protein sequence ID" value="BAM03120.1"/>
    <property type="molecule type" value="Genomic_DNA"/>
</dbReference>
<dbReference type="InterPro" id="IPR017853">
    <property type="entry name" value="GH"/>
</dbReference>
<sequence length="925" mass="102274">MCLLALPASAEILWIEGEDAAEQETFRNDWYDAHRVAEMSGDAWINSFSEPGQERGWARYEVEVSEAGWYTPWLRVGTGDGHLTIRFGGEPEVQIDPEAIRAEDQKDRSAGDHEPAVQDERNLASDGATDARHLAWLRLEPVQLDAGTHEVKVWFGDPDSEKPHAGLDVMVLATEAFEPLGEFKPGEPNPRLKTADPADLWAFEPPTDTFDEAALLDLRPLNEPVAGEHGFIGLSADGMSFVRGDGRPIRFWGGTDYNQQELSVDELADHGRFLAKRGVNVVRWHGDLSISAGWPDAKKEAPTLETLDEENLDEAFKLVAAMKRAGIYSVLSPYWGSHTKVRGSWKDDFPHSGSGNLSGLVFFVPEVQAAYRGWLRELYTRPNPYTGVALKNEPAVAIIQLQNEDSLLFFTAGRIKGEAETILRGLFRDWLVAEHGSVDAVRERWRGFTHGPAEEDWKDGLPALLHPWDYGVDALEQKGRIPGFRERRGDQLAFMTHQMRSFNEETARFLREELGAPQLINAGNWRTSDPVLADDAERYSYAGNEVMAKNHYFAALHTGRTRGWQIKEDHIFRNASATRNPRELPNNVRQPAGFPFLITESLWVPPNGYEAEGPLIVASQQAQSGVDALFWFANHAPQWESARRREGPRKWTYATPMTLGQFPAAALLFREAMVDPVDPVVVEARPPADIWGGRMPLTSESSAFDPNRDEGLQAAPSAVETLVDPLAFLVGPVLVDYHAGSADRSEVADLGAFIAADGSAVRGGNGQTALDIDAGVYRIQSPRAQAAVGFLGAAGPIDLGDARFSIENEYAAVAAVSLDAQPLSTSERILVQMGTRARPTGWTVEEIELEIDGEAGPASRIVDTGETPWRVERLRGRLSLANDRPLRATVTDANFLPVRELPVERAEGRLEVELPEDALYLVLDR</sequence>
<dbReference type="HOGENOM" id="CLU_014267_0_0_0"/>
<dbReference type="STRING" id="1142394.PSMK_09610"/>
<protein>
    <recommendedName>
        <fullName evidence="4">Glycoside hydrolase family 42 N-terminal domain-containing protein</fullName>
    </recommendedName>
</protein>
<reference evidence="2 3" key="1">
    <citation type="submission" date="2012-02" db="EMBL/GenBank/DDBJ databases">
        <title>Complete genome sequence of Phycisphaera mikurensis NBRC 102666.</title>
        <authorList>
            <person name="Ankai A."/>
            <person name="Hosoyama A."/>
            <person name="Terui Y."/>
            <person name="Sekine M."/>
            <person name="Fukai R."/>
            <person name="Kato Y."/>
            <person name="Nakamura S."/>
            <person name="Yamada-Narita S."/>
            <person name="Kawakoshi A."/>
            <person name="Fukunaga Y."/>
            <person name="Yamazaki S."/>
            <person name="Fujita N."/>
        </authorList>
    </citation>
    <scope>NUCLEOTIDE SEQUENCE [LARGE SCALE GENOMIC DNA]</scope>
    <source>
        <strain evidence="3">NBRC 102666 / KCTC 22515 / FYK2301M01</strain>
    </source>
</reference>
<dbReference type="SUPFAM" id="SSF51445">
    <property type="entry name" value="(Trans)glycosidases"/>
    <property type="match status" value="1"/>
</dbReference>
<evidence type="ECO:0008006" key="4">
    <source>
        <dbReference type="Google" id="ProtNLM"/>
    </source>
</evidence>
<dbReference type="Gene3D" id="3.20.20.80">
    <property type="entry name" value="Glycosidases"/>
    <property type="match status" value="1"/>
</dbReference>